<evidence type="ECO:0000256" key="5">
    <source>
        <dbReference type="ARBA" id="ARBA00022989"/>
    </source>
</evidence>
<protein>
    <recommendedName>
        <fullName evidence="12">Auxin efflux carrier</fullName>
    </recommendedName>
</protein>
<name>A0A8J9S2U7_PHATR</name>
<feature type="transmembrane region" description="Helical" evidence="10">
    <location>
        <begin position="405"/>
        <end position="424"/>
    </location>
</feature>
<dbReference type="AlphaFoldDB" id="A0A8J9S2U7"/>
<evidence type="ECO:0008006" key="12">
    <source>
        <dbReference type="Google" id="ProtNLM"/>
    </source>
</evidence>
<feature type="transmembrane region" description="Helical" evidence="10">
    <location>
        <begin position="521"/>
        <end position="543"/>
    </location>
</feature>
<dbReference type="Proteomes" id="UP000836788">
    <property type="component" value="Chromosome 12"/>
</dbReference>
<dbReference type="PANTHER" id="PTHR31651">
    <property type="match status" value="1"/>
</dbReference>
<evidence type="ECO:0000256" key="9">
    <source>
        <dbReference type="SAM" id="MobiDB-lite"/>
    </source>
</evidence>
<reference evidence="11" key="1">
    <citation type="submission" date="2022-02" db="EMBL/GenBank/DDBJ databases">
        <authorList>
            <person name="Giguere J D."/>
        </authorList>
    </citation>
    <scope>NUCLEOTIDE SEQUENCE</scope>
    <source>
        <strain evidence="11">CCAP 1055/1</strain>
    </source>
</reference>
<sequence length="582" mass="62977">MNPAAENVYNTFMASLRSVGTAVTLASVGVYLHRRGFVVGDGKRVLAVISQQVTFPLFLFTKIIYCNQDWSDDPCPDVAKTLHEVWMLLLWPAYVVGIGLLVGALMARMAGTPPAHVRSVLAACAFGNSTGLAITLLTVVHSNFPETSDLGRIDPTLFLSVYLLLYPILQWGLGGWLLAPPPECEVRNFLTETAGEEGDTSTETSSGAAMPLNDIDGASDGDGARPVFRRSLSSNVRVNVLNLKEVKDRLGLTSMDEGLYISEHDLSGFNFPDTEGEHASENAPLLPNDSAAGSYTHSNNANPSRMVVPVGNTASTALNDILLASQQNSSQENTLECYGAAEFDRFSTDDSIDERVQRMTNSFPTTSPASDPTTTANRVKTLSNSKGETVWSTVKNILSRCFQPPVIGAVAGIICAVTPLRGIFVDLVDRSADAPMEWLFDGLHNVGMAAVPINMMILGCNLSASQMKDHTLKHDPNMLSMRTMIWIVIGKMIIMPIIGILSAIILKLYVWDIPKEIHGSFYLVLMIVFLTPTSNNVMVMVELSRSDTKEGIASVIALQYAVAPLILSLTMTIAIGIASDWS</sequence>
<dbReference type="Pfam" id="PF03547">
    <property type="entry name" value="Mem_trans"/>
    <property type="match status" value="1"/>
</dbReference>
<dbReference type="GO" id="GO:0016020">
    <property type="term" value="C:membrane"/>
    <property type="evidence" value="ECO:0007669"/>
    <property type="project" value="UniProtKB-SubCell"/>
</dbReference>
<dbReference type="GO" id="GO:0055085">
    <property type="term" value="P:transmembrane transport"/>
    <property type="evidence" value="ECO:0007669"/>
    <property type="project" value="InterPro"/>
</dbReference>
<accession>A0A8J9S2U7</accession>
<feature type="transmembrane region" description="Helical" evidence="10">
    <location>
        <begin position="159"/>
        <end position="179"/>
    </location>
</feature>
<dbReference type="GO" id="GO:0012505">
    <property type="term" value="C:endomembrane system"/>
    <property type="evidence" value="ECO:0007669"/>
    <property type="project" value="UniProtKB-SubCell"/>
</dbReference>
<evidence type="ECO:0000256" key="3">
    <source>
        <dbReference type="ARBA" id="ARBA00022448"/>
    </source>
</evidence>
<feature type="transmembrane region" description="Helical" evidence="10">
    <location>
        <begin position="485"/>
        <end position="509"/>
    </location>
</feature>
<keyword evidence="5 10" id="KW-1133">Transmembrane helix</keyword>
<keyword evidence="4 10" id="KW-0812">Transmembrane</keyword>
<dbReference type="InterPro" id="IPR004776">
    <property type="entry name" value="Mem_transp_PIN-like"/>
</dbReference>
<feature type="region of interest" description="Disordered" evidence="9">
    <location>
        <begin position="271"/>
        <end position="304"/>
    </location>
</feature>
<evidence type="ECO:0000256" key="7">
    <source>
        <dbReference type="ARBA" id="ARBA00025100"/>
    </source>
</evidence>
<proteinExistence type="inferred from homology"/>
<feature type="transmembrane region" description="Helical" evidence="10">
    <location>
        <begin position="119"/>
        <end position="139"/>
    </location>
</feature>
<evidence type="ECO:0000256" key="6">
    <source>
        <dbReference type="ARBA" id="ARBA00023136"/>
    </source>
</evidence>
<dbReference type="InterPro" id="IPR045033">
    <property type="entry name" value="PILS1/3/4/5/7"/>
</dbReference>
<dbReference type="Gene3D" id="1.20.1530.20">
    <property type="match status" value="1"/>
</dbReference>
<feature type="transmembrane region" description="Helical" evidence="10">
    <location>
        <begin position="45"/>
        <end position="65"/>
    </location>
</feature>
<gene>
    <name evidence="11" type="ORF">PTTT1_LOCUS11874</name>
</gene>
<feature type="transmembrane region" description="Helical" evidence="10">
    <location>
        <begin position="85"/>
        <end position="107"/>
    </location>
</feature>
<evidence type="ECO:0000256" key="8">
    <source>
        <dbReference type="ARBA" id="ARBA00025752"/>
    </source>
</evidence>
<evidence type="ECO:0000256" key="2">
    <source>
        <dbReference type="ARBA" id="ARBA00004308"/>
    </source>
</evidence>
<evidence type="ECO:0000256" key="10">
    <source>
        <dbReference type="SAM" id="Phobius"/>
    </source>
</evidence>
<dbReference type="EMBL" id="OU594953">
    <property type="protein sequence ID" value="CAG9279999.1"/>
    <property type="molecule type" value="Genomic_DNA"/>
</dbReference>
<feature type="transmembrane region" description="Helical" evidence="10">
    <location>
        <begin position="12"/>
        <end position="33"/>
    </location>
</feature>
<feature type="transmembrane region" description="Helical" evidence="10">
    <location>
        <begin position="555"/>
        <end position="578"/>
    </location>
</feature>
<evidence type="ECO:0000256" key="4">
    <source>
        <dbReference type="ARBA" id="ARBA00022692"/>
    </source>
</evidence>
<comment type="subcellular location">
    <subcellularLocation>
        <location evidence="2">Endomembrane system</location>
    </subcellularLocation>
    <subcellularLocation>
        <location evidence="1">Membrane</location>
        <topology evidence="1">Multi-pass membrane protein</topology>
    </subcellularLocation>
</comment>
<comment type="similarity">
    <text evidence="8">Belongs to the auxin efflux carrier (TC 2.A.69.2) family.</text>
</comment>
<feature type="compositionally biased region" description="Polar residues" evidence="9">
    <location>
        <begin position="291"/>
        <end position="303"/>
    </location>
</feature>
<keyword evidence="6 10" id="KW-0472">Membrane</keyword>
<dbReference type="InterPro" id="IPR038770">
    <property type="entry name" value="Na+/solute_symporter_sf"/>
</dbReference>
<evidence type="ECO:0000313" key="11">
    <source>
        <dbReference type="EMBL" id="CAG9279999.1"/>
    </source>
</evidence>
<comment type="function">
    <text evidence="7">Involved in cellular auxin homeostasis by regulating auxin metabolism. Regulates intracellular auxin accumulation at the endoplasmic reticulum and thus auxin availability for nuclear auxin signaling.</text>
</comment>
<feature type="transmembrane region" description="Helical" evidence="10">
    <location>
        <begin position="444"/>
        <end position="464"/>
    </location>
</feature>
<keyword evidence="3" id="KW-0813">Transport</keyword>
<dbReference type="PANTHER" id="PTHR31651:SF33">
    <property type="entry name" value="PROTEIN PIN-LIKES 1"/>
    <property type="match status" value="1"/>
</dbReference>
<organism evidence="11">
    <name type="scientific">Phaeodactylum tricornutum</name>
    <name type="common">Diatom</name>
    <dbReference type="NCBI Taxonomy" id="2850"/>
    <lineage>
        <taxon>Eukaryota</taxon>
        <taxon>Sar</taxon>
        <taxon>Stramenopiles</taxon>
        <taxon>Ochrophyta</taxon>
        <taxon>Bacillariophyta</taxon>
        <taxon>Bacillariophyceae</taxon>
        <taxon>Bacillariophycidae</taxon>
        <taxon>Naviculales</taxon>
        <taxon>Phaeodactylaceae</taxon>
        <taxon>Phaeodactylum</taxon>
    </lineage>
</organism>
<evidence type="ECO:0000256" key="1">
    <source>
        <dbReference type="ARBA" id="ARBA00004141"/>
    </source>
</evidence>